<dbReference type="PANTHER" id="PTHR43036:SF2">
    <property type="entry name" value="OS04G0481300 PROTEIN"/>
    <property type="match status" value="1"/>
</dbReference>
<evidence type="ECO:0000313" key="3">
    <source>
        <dbReference type="EMBL" id="CAD8888829.1"/>
    </source>
</evidence>
<reference evidence="3" key="1">
    <citation type="submission" date="2021-01" db="EMBL/GenBank/DDBJ databases">
        <authorList>
            <person name="Corre E."/>
            <person name="Pelletier E."/>
            <person name="Niang G."/>
            <person name="Scheremetjew M."/>
            <person name="Finn R."/>
            <person name="Kale V."/>
            <person name="Holt S."/>
            <person name="Cochrane G."/>
            <person name="Meng A."/>
            <person name="Brown T."/>
            <person name="Cohen L."/>
        </authorList>
    </citation>
    <scope>NUCLEOTIDE SEQUENCE</scope>
    <source>
        <strain evidence="3">308</strain>
    </source>
</reference>
<organism evidence="3">
    <name type="scientific">Corethron hystrix</name>
    <dbReference type="NCBI Taxonomy" id="216773"/>
    <lineage>
        <taxon>Eukaryota</taxon>
        <taxon>Sar</taxon>
        <taxon>Stramenopiles</taxon>
        <taxon>Ochrophyta</taxon>
        <taxon>Bacillariophyta</taxon>
        <taxon>Coscinodiscophyceae</taxon>
        <taxon>Corethrophycidae</taxon>
        <taxon>Corethrales</taxon>
        <taxon>Corethraceae</taxon>
        <taxon>Corethron</taxon>
    </lineage>
</organism>
<protein>
    <recommendedName>
        <fullName evidence="4">Methyltransferase type 11 domain-containing protein</fullName>
    </recommendedName>
</protein>
<dbReference type="CDD" id="cd02440">
    <property type="entry name" value="AdoMet_MTases"/>
    <property type="match status" value="1"/>
</dbReference>
<name>A0A7S1BJ03_9STRA</name>
<dbReference type="Gene3D" id="3.40.50.150">
    <property type="entry name" value="Vaccinia Virus protein VP39"/>
    <property type="match status" value="1"/>
</dbReference>
<proteinExistence type="predicted"/>
<feature type="chain" id="PRO_5030839697" description="Methyltransferase type 11 domain-containing protein" evidence="2">
    <location>
        <begin position="22"/>
        <end position="660"/>
    </location>
</feature>
<feature type="region of interest" description="Disordered" evidence="1">
    <location>
        <begin position="604"/>
        <end position="629"/>
    </location>
</feature>
<evidence type="ECO:0000256" key="2">
    <source>
        <dbReference type="SAM" id="SignalP"/>
    </source>
</evidence>
<gene>
    <name evidence="3" type="ORF">CHYS00102_LOCUS16029</name>
</gene>
<sequence>MRISRTAFLFLLGLASSDAFAFPSGAHSLFGGRNPSPAVRRPTSRRAAPTMIIGPAIRKMREENEKKKMPMASAEESEGESVGLRVGPQAWKWPSGWPYDPALFLRPEEEREVKTNVNPVDLVQGKGIEVVEEDEKPPMDHMTYWAENKEETVLTPASTDRLAAHYAFYLSDGMDVLELGAAENSYLPEGLTFGRHVGIGADAAAMAKNERLTESMVVDLNKVVEEQEMDSDEIRKMGINAYDVILMANTIDFLTNPREVFKTCWRLLKPGGIMLVSFTAKDAYSDKFAKAQTKMWTNFNDDQHMWVTGSFFQFSAGAEGWENLKGFDVSPEDAKKDEGPFNFNFGGGSKPLPMYVVQATKATITGTVDEKDPEKSFKQLMALQPTLEERDKMLVAPRLARAWLCAETEDEKRRIVENVDALPAIYESLVKMDQFAFPFDLQAQLAANLCTDTDFVGNEVQIENMKMGLGLSKPSESFWKPMGAASADMEPEEKVNILSHIVPRFGNDHAGAEAAIESFLSGIPPTIAVIKEKAGTALVKSDVQLAATELLAAEILKPGRSTRKQFAQFLGELTEEEIREVVKKRKAYKEMAAEDMEKMQVVRKQMREEQEARLKAEQEERERARRERSTYFDEKTGRFLVRKSMIEEEEAAAKEAEKKK</sequence>
<dbReference type="Pfam" id="PF13489">
    <property type="entry name" value="Methyltransf_23"/>
    <property type="match status" value="1"/>
</dbReference>
<dbReference type="AlphaFoldDB" id="A0A7S1BJ03"/>
<dbReference type="InterPro" id="IPR029063">
    <property type="entry name" value="SAM-dependent_MTases_sf"/>
</dbReference>
<evidence type="ECO:0000256" key="1">
    <source>
        <dbReference type="SAM" id="MobiDB-lite"/>
    </source>
</evidence>
<feature type="signal peptide" evidence="2">
    <location>
        <begin position="1"/>
        <end position="21"/>
    </location>
</feature>
<evidence type="ECO:0008006" key="4">
    <source>
        <dbReference type="Google" id="ProtNLM"/>
    </source>
</evidence>
<dbReference type="SUPFAM" id="SSF53335">
    <property type="entry name" value="S-adenosyl-L-methionine-dependent methyltransferases"/>
    <property type="match status" value="1"/>
</dbReference>
<dbReference type="EMBL" id="HBFR01022325">
    <property type="protein sequence ID" value="CAD8888829.1"/>
    <property type="molecule type" value="Transcribed_RNA"/>
</dbReference>
<dbReference type="PANTHER" id="PTHR43036">
    <property type="entry name" value="OSJNBB0011N17.9 PROTEIN"/>
    <property type="match status" value="1"/>
</dbReference>
<accession>A0A7S1BJ03</accession>
<keyword evidence="2" id="KW-0732">Signal</keyword>